<comment type="caution">
    <text evidence="2">The sequence shown here is derived from an EMBL/GenBank/DDBJ whole genome shotgun (WGS) entry which is preliminary data.</text>
</comment>
<evidence type="ECO:0000313" key="3">
    <source>
        <dbReference type="Proteomes" id="UP001565220"/>
    </source>
</evidence>
<dbReference type="GO" id="GO:0008168">
    <property type="term" value="F:methyltransferase activity"/>
    <property type="evidence" value="ECO:0007669"/>
    <property type="project" value="UniProtKB-KW"/>
</dbReference>
<dbReference type="EMBL" id="JBGFFE010000007">
    <property type="protein sequence ID" value="MEY8763389.1"/>
    <property type="molecule type" value="Genomic_DNA"/>
</dbReference>
<dbReference type="Gene3D" id="3.40.50.150">
    <property type="entry name" value="Vaccinia Virus protein VP39"/>
    <property type="match status" value="1"/>
</dbReference>
<dbReference type="InterPro" id="IPR029063">
    <property type="entry name" value="SAM-dependent_MTases_sf"/>
</dbReference>
<name>A0ABV4DVW0_9CLOT</name>
<dbReference type="RefSeq" id="WP_369868791.1">
    <property type="nucleotide sequence ID" value="NZ_JBGFFE010000007.1"/>
</dbReference>
<proteinExistence type="predicted"/>
<dbReference type="Proteomes" id="UP001565220">
    <property type="component" value="Unassembled WGS sequence"/>
</dbReference>
<sequence>MGITESYKAPETILKILYDRERREKVFSEFLKLYKHDVSYDWFHEYFEDEHADRKKKKQDFTPDSVSNVIARLTGGKKGMVYEVAAGTGGMTIRKWWSECLQETPFRYIPSEHFYMCEELSDRAIPFLLFNLMIRGMNAAVAHCNTLSRKCKGIFFIDNKKDDLLSFSNLNLMPYSKQVEDYFNVKFNDFRYPPIKEG</sequence>
<feature type="domain" description="DNA methylase adenine-specific" evidence="1">
    <location>
        <begin position="44"/>
        <end position="157"/>
    </location>
</feature>
<gene>
    <name evidence="2" type="ORF">AB8S09_07005</name>
</gene>
<dbReference type="InterPro" id="IPR003356">
    <property type="entry name" value="DNA_methylase_A-5"/>
</dbReference>
<dbReference type="GO" id="GO:0032259">
    <property type="term" value="P:methylation"/>
    <property type="evidence" value="ECO:0007669"/>
    <property type="project" value="UniProtKB-KW"/>
</dbReference>
<keyword evidence="3" id="KW-1185">Reference proteome</keyword>
<keyword evidence="2" id="KW-0808">Transferase</keyword>
<keyword evidence="2" id="KW-0489">Methyltransferase</keyword>
<evidence type="ECO:0000313" key="2">
    <source>
        <dbReference type="EMBL" id="MEY8763389.1"/>
    </source>
</evidence>
<accession>A0ABV4DVW0</accession>
<organism evidence="2 3">
    <name type="scientific">Clostridium lapidicellarium</name>
    <dbReference type="NCBI Taxonomy" id="3240931"/>
    <lineage>
        <taxon>Bacteria</taxon>
        <taxon>Bacillati</taxon>
        <taxon>Bacillota</taxon>
        <taxon>Clostridia</taxon>
        <taxon>Eubacteriales</taxon>
        <taxon>Clostridiaceae</taxon>
        <taxon>Clostridium</taxon>
    </lineage>
</organism>
<dbReference type="Pfam" id="PF02384">
    <property type="entry name" value="N6_Mtase"/>
    <property type="match status" value="1"/>
</dbReference>
<reference evidence="2 3" key="1">
    <citation type="submission" date="2024-08" db="EMBL/GenBank/DDBJ databases">
        <title>Clostridium lapicellarii sp. nov., and Clostridium renhuaiense sp. nov., two species isolated from the mud in a fermentation cellar used for producing sauce-flavour Chinese liquors.</title>
        <authorList>
            <person name="Yang F."/>
            <person name="Wang H."/>
            <person name="Chen L.Q."/>
            <person name="Zhou N."/>
            <person name="Lu J.J."/>
            <person name="Pu X.X."/>
            <person name="Wan B."/>
            <person name="Wang L."/>
            <person name="Liu S.J."/>
        </authorList>
    </citation>
    <scope>NUCLEOTIDE SEQUENCE [LARGE SCALE GENOMIC DNA]</scope>
    <source>
        <strain evidence="2 3">MT-113</strain>
    </source>
</reference>
<evidence type="ECO:0000259" key="1">
    <source>
        <dbReference type="Pfam" id="PF02384"/>
    </source>
</evidence>
<dbReference type="SUPFAM" id="SSF53335">
    <property type="entry name" value="S-adenosyl-L-methionine-dependent methyltransferases"/>
    <property type="match status" value="1"/>
</dbReference>
<protein>
    <submittedName>
        <fullName evidence="2">N-6 DNA methylase</fullName>
    </submittedName>
</protein>